<protein>
    <submittedName>
        <fullName evidence="2">Uncharacterized protein</fullName>
    </submittedName>
</protein>
<evidence type="ECO:0000256" key="1">
    <source>
        <dbReference type="SAM" id="Phobius"/>
    </source>
</evidence>
<dbReference type="Proteomes" id="UP000318711">
    <property type="component" value="Unassembled WGS sequence"/>
</dbReference>
<keyword evidence="1" id="KW-0812">Transmembrane</keyword>
<dbReference type="AlphaFoldDB" id="A0A554LVZ7"/>
<keyword evidence="1" id="KW-0472">Membrane</keyword>
<evidence type="ECO:0000313" key="3">
    <source>
        <dbReference type="Proteomes" id="UP000318711"/>
    </source>
</evidence>
<gene>
    <name evidence="2" type="ORF">CEN88_216</name>
</gene>
<proteinExistence type="predicted"/>
<accession>A0A554LVZ7</accession>
<comment type="caution">
    <text evidence="2">The sequence shown here is derived from an EMBL/GenBank/DDBJ whole genome shotgun (WGS) entry which is preliminary data.</text>
</comment>
<organism evidence="2 3">
    <name type="scientific">Candidatus Berkelbacteria bacterium Licking1014_2</name>
    <dbReference type="NCBI Taxonomy" id="2017146"/>
    <lineage>
        <taxon>Bacteria</taxon>
        <taxon>Candidatus Berkelbacteria</taxon>
    </lineage>
</organism>
<keyword evidence="1" id="KW-1133">Transmembrane helix</keyword>
<reference evidence="2 3" key="1">
    <citation type="submission" date="2017-07" db="EMBL/GenBank/DDBJ databases">
        <title>Mechanisms for carbon and nitrogen cycling indicate functional differentiation within the Candidate Phyla Radiation.</title>
        <authorList>
            <person name="Danczak R.E."/>
            <person name="Johnston M.D."/>
            <person name="Kenah C."/>
            <person name="Slattery M."/>
            <person name="Wrighton K.C."/>
            <person name="Wilkins M.J."/>
        </authorList>
    </citation>
    <scope>NUCLEOTIDE SEQUENCE [LARGE SCALE GENOMIC DNA]</scope>
    <source>
        <strain evidence="2">Licking1014_2</strain>
    </source>
</reference>
<name>A0A554LVZ7_9BACT</name>
<feature type="transmembrane region" description="Helical" evidence="1">
    <location>
        <begin position="47"/>
        <end position="75"/>
    </location>
</feature>
<dbReference type="EMBL" id="VMGL01000020">
    <property type="protein sequence ID" value="TSC97036.1"/>
    <property type="molecule type" value="Genomic_DNA"/>
</dbReference>
<sequence length="85" mass="9080">MDGLISALINGLINGFFSLFGVLLMLVLVGISGLFGKKIKRIANDSMGMVCLAFFGMMILIPMVFGICLIAKIIVKLTCLILNGV</sequence>
<evidence type="ECO:0000313" key="2">
    <source>
        <dbReference type="EMBL" id="TSC97036.1"/>
    </source>
</evidence>
<feature type="transmembrane region" description="Helical" evidence="1">
    <location>
        <begin position="12"/>
        <end position="35"/>
    </location>
</feature>